<sequence length="547" mass="59596">MAKTVTRRDPRKGRGLFAADEIPRGSVIVTAEPFAYVITPSTSPPSVESVQMRRCSGCLKEATPGRRLLRCGRCKAVAFCGAACQSVAWRVHRWECSAIQAVHPRCPTPSLRLLVQIISRLLVGDGGSSSTLTLDSFMALKGDPDGLTDGQKEGFAAVSCLAEKMLRATSVGNRCPAQTTLLAALCKVSCNAFSICDEELRPVGLGFYPDAAVLNHSCLPSCVATFAGLRLTVRTLADLTPDTELTISYLDVADTAEGRRRYLKEQYFFECSCPLCHTHDQAPLQGVVDAFLVKPLTGSFRPTYTAPTGDLLSSAWEHLQRTVLCDHDSLQTSSHSSSGNGWDWRWPCEWRGRRLIAADMDEARQKWGRQEGGWSRLEESLAQSAVYEVATTTRQEPSGRVDEGLIGVLEDRVAAARQGSACACGEQQIRAITHDLMGTGASFHPAYLRLHRLRESWLQHLISVEAFAEAAPVALTTLPAYRALYGAQSPLFGLQLFLTAKILSACGETSKADALMRRAFEVLRVCCGADHELCDKARDLLGQLQAG</sequence>
<protein>
    <recommendedName>
        <fullName evidence="9">MYND-type domain-containing protein</fullName>
    </recommendedName>
</protein>
<dbReference type="OrthoDB" id="265717at2759"/>
<dbReference type="PANTHER" id="PTHR12197:SF251">
    <property type="entry name" value="EG:BACR7C10.4 PROTEIN"/>
    <property type="match status" value="1"/>
</dbReference>
<dbReference type="VEuPathDB" id="CryptoDB:Vbra_11874"/>
<evidence type="ECO:0000256" key="2">
    <source>
        <dbReference type="ARBA" id="ARBA00022771"/>
    </source>
</evidence>
<dbReference type="Gene3D" id="6.10.140.2220">
    <property type="match status" value="1"/>
</dbReference>
<evidence type="ECO:0000256" key="1">
    <source>
        <dbReference type="ARBA" id="ARBA00022723"/>
    </source>
</evidence>
<dbReference type="InterPro" id="IPR011990">
    <property type="entry name" value="TPR-like_helical_dom_sf"/>
</dbReference>
<dbReference type="InterPro" id="IPR002893">
    <property type="entry name" value="Znf_MYND"/>
</dbReference>
<dbReference type="SUPFAM" id="SSF82199">
    <property type="entry name" value="SET domain"/>
    <property type="match status" value="1"/>
</dbReference>
<dbReference type="EMBL" id="CDMY01000227">
    <property type="protein sequence ID" value="CEL95444.1"/>
    <property type="molecule type" value="Genomic_DNA"/>
</dbReference>
<dbReference type="InterPro" id="IPR046341">
    <property type="entry name" value="SET_dom_sf"/>
</dbReference>
<dbReference type="GO" id="GO:0008270">
    <property type="term" value="F:zinc ion binding"/>
    <property type="evidence" value="ECO:0007669"/>
    <property type="project" value="UniProtKB-KW"/>
</dbReference>
<gene>
    <name evidence="7" type="ORF">Vbra_11874</name>
</gene>
<dbReference type="AlphaFoldDB" id="A0A0G4EHR5"/>
<accession>A0A0G4EHR5</accession>
<dbReference type="Pfam" id="PF01753">
    <property type="entry name" value="zf-MYND"/>
    <property type="match status" value="1"/>
</dbReference>
<dbReference type="InParanoid" id="A0A0G4EHR5"/>
<evidence type="ECO:0000256" key="3">
    <source>
        <dbReference type="ARBA" id="ARBA00022833"/>
    </source>
</evidence>
<feature type="domain" description="MYND-type" evidence="6">
    <location>
        <begin position="55"/>
        <end position="96"/>
    </location>
</feature>
<evidence type="ECO:0000313" key="7">
    <source>
        <dbReference type="EMBL" id="CEL95444.1"/>
    </source>
</evidence>
<dbReference type="PROSITE" id="PS01360">
    <property type="entry name" value="ZF_MYND_1"/>
    <property type="match status" value="1"/>
</dbReference>
<keyword evidence="3" id="KW-0862">Zinc</keyword>
<dbReference type="Pfam" id="PF00856">
    <property type="entry name" value="SET"/>
    <property type="match status" value="1"/>
</dbReference>
<dbReference type="OMA" id="ERACWAD"/>
<dbReference type="PhylomeDB" id="A0A0G4EHR5"/>
<dbReference type="PROSITE" id="PS50865">
    <property type="entry name" value="ZF_MYND_2"/>
    <property type="match status" value="1"/>
</dbReference>
<dbReference type="GO" id="GO:0005634">
    <property type="term" value="C:nucleus"/>
    <property type="evidence" value="ECO:0007669"/>
    <property type="project" value="TreeGrafter"/>
</dbReference>
<dbReference type="PROSITE" id="PS50280">
    <property type="entry name" value="SET"/>
    <property type="match status" value="1"/>
</dbReference>
<dbReference type="Gene3D" id="2.170.270.10">
    <property type="entry name" value="SET domain"/>
    <property type="match status" value="1"/>
</dbReference>
<reference evidence="7 8" key="1">
    <citation type="submission" date="2014-11" db="EMBL/GenBank/DDBJ databases">
        <authorList>
            <person name="Zhu J."/>
            <person name="Qi W."/>
            <person name="Song R."/>
        </authorList>
    </citation>
    <scope>NUCLEOTIDE SEQUENCE [LARGE SCALE GENOMIC DNA]</scope>
</reference>
<feature type="domain" description="SET" evidence="5">
    <location>
        <begin position="2"/>
        <end position="250"/>
    </location>
</feature>
<evidence type="ECO:0008006" key="9">
    <source>
        <dbReference type="Google" id="ProtNLM"/>
    </source>
</evidence>
<dbReference type="STRING" id="1169540.A0A0G4EHR5"/>
<dbReference type="InterPro" id="IPR001214">
    <property type="entry name" value="SET_dom"/>
</dbReference>
<name>A0A0G4EHR5_VITBC</name>
<keyword evidence="1" id="KW-0479">Metal-binding</keyword>
<dbReference type="Proteomes" id="UP000041254">
    <property type="component" value="Unassembled WGS sequence"/>
</dbReference>
<dbReference type="SMART" id="SM00317">
    <property type="entry name" value="SET"/>
    <property type="match status" value="1"/>
</dbReference>
<organism evidence="7 8">
    <name type="scientific">Vitrella brassicaformis (strain CCMP3155)</name>
    <dbReference type="NCBI Taxonomy" id="1169540"/>
    <lineage>
        <taxon>Eukaryota</taxon>
        <taxon>Sar</taxon>
        <taxon>Alveolata</taxon>
        <taxon>Colpodellida</taxon>
        <taxon>Vitrellaceae</taxon>
        <taxon>Vitrella</taxon>
    </lineage>
</organism>
<keyword evidence="8" id="KW-1185">Reference proteome</keyword>
<dbReference type="SUPFAM" id="SSF144232">
    <property type="entry name" value="HIT/MYND zinc finger-like"/>
    <property type="match status" value="1"/>
</dbReference>
<dbReference type="Gene3D" id="1.25.40.10">
    <property type="entry name" value="Tetratricopeptide repeat domain"/>
    <property type="match status" value="1"/>
</dbReference>
<evidence type="ECO:0000256" key="4">
    <source>
        <dbReference type="PROSITE-ProRule" id="PRU00134"/>
    </source>
</evidence>
<evidence type="ECO:0000259" key="5">
    <source>
        <dbReference type="PROSITE" id="PS50280"/>
    </source>
</evidence>
<dbReference type="PANTHER" id="PTHR12197">
    <property type="entry name" value="HISTONE-LYSINE N-METHYLTRANSFERASE SMYD"/>
    <property type="match status" value="1"/>
</dbReference>
<evidence type="ECO:0000313" key="8">
    <source>
        <dbReference type="Proteomes" id="UP000041254"/>
    </source>
</evidence>
<evidence type="ECO:0000259" key="6">
    <source>
        <dbReference type="PROSITE" id="PS50865"/>
    </source>
</evidence>
<dbReference type="InterPro" id="IPR050869">
    <property type="entry name" value="H3K4_H4K5_MeTrfase"/>
</dbReference>
<keyword evidence="2 4" id="KW-0863">Zinc-finger</keyword>
<proteinExistence type="predicted"/>
<dbReference type="Gene3D" id="1.10.220.160">
    <property type="match status" value="1"/>
</dbReference>